<dbReference type="InterPro" id="IPR002123">
    <property type="entry name" value="Plipid/glycerol_acylTrfase"/>
</dbReference>
<proteinExistence type="inferred from homology"/>
<evidence type="ECO:0000313" key="15">
    <source>
        <dbReference type="Proteomes" id="UP000774326"/>
    </source>
</evidence>
<dbReference type="SMART" id="SM00563">
    <property type="entry name" value="PlsC"/>
    <property type="match status" value="1"/>
</dbReference>
<dbReference type="GO" id="GO:0005743">
    <property type="term" value="C:mitochondrial inner membrane"/>
    <property type="evidence" value="ECO:0007669"/>
    <property type="project" value="UniProtKB-SubCell"/>
</dbReference>
<reference evidence="14" key="2">
    <citation type="submission" date="2021-01" db="EMBL/GenBank/DDBJ databases">
        <authorList>
            <person name="Schikora-Tamarit M.A."/>
        </authorList>
    </citation>
    <scope>NUCLEOTIDE SEQUENCE</scope>
    <source>
        <strain evidence="14">CBS2887</strain>
    </source>
</reference>
<evidence type="ECO:0000313" key="14">
    <source>
        <dbReference type="EMBL" id="KAH3688475.1"/>
    </source>
</evidence>
<comment type="caution">
    <text evidence="14">The sequence shown here is derived from an EMBL/GenBank/DDBJ whole genome shotgun (WGS) entry which is preliminary data.</text>
</comment>
<evidence type="ECO:0000256" key="11">
    <source>
        <dbReference type="ARBA" id="ARBA00047906"/>
    </source>
</evidence>
<keyword evidence="5" id="KW-0999">Mitochondrion inner membrane</keyword>
<comment type="subcellular location">
    <subcellularLocation>
        <location evidence="1">Mitochondrion inner membrane</location>
        <topology evidence="1">Peripheral membrane protein</topology>
        <orientation evidence="1">Intermembrane side</orientation>
    </subcellularLocation>
    <subcellularLocation>
        <location evidence="10">Mitochondrion outer membrane</location>
        <topology evidence="10">Peripheral membrane protein</topology>
        <orientation evidence="10">Intermembrane side</orientation>
    </subcellularLocation>
</comment>
<evidence type="ECO:0000256" key="5">
    <source>
        <dbReference type="ARBA" id="ARBA00022792"/>
    </source>
</evidence>
<keyword evidence="9" id="KW-0012">Acyltransferase</keyword>
<dbReference type="CDD" id="cd07989">
    <property type="entry name" value="LPLAT_AGPAT-like"/>
    <property type="match status" value="1"/>
</dbReference>
<keyword evidence="7" id="KW-0496">Mitochondrion</keyword>
<evidence type="ECO:0000256" key="1">
    <source>
        <dbReference type="ARBA" id="ARBA00004137"/>
    </source>
</evidence>
<dbReference type="PANTHER" id="PTHR12497">
    <property type="entry name" value="TAZ PROTEIN TAFAZZIN"/>
    <property type="match status" value="1"/>
</dbReference>
<evidence type="ECO:0000256" key="4">
    <source>
        <dbReference type="ARBA" id="ARBA00022787"/>
    </source>
</evidence>
<dbReference type="PANTHER" id="PTHR12497:SF0">
    <property type="entry name" value="TAFAZZIN"/>
    <property type="match status" value="1"/>
</dbReference>
<evidence type="ECO:0000256" key="3">
    <source>
        <dbReference type="ARBA" id="ARBA00022679"/>
    </source>
</evidence>
<keyword evidence="15" id="KW-1185">Reference proteome</keyword>
<name>A0A9P8TRT8_WICPI</name>
<evidence type="ECO:0000256" key="7">
    <source>
        <dbReference type="ARBA" id="ARBA00023128"/>
    </source>
</evidence>
<reference evidence="14" key="1">
    <citation type="journal article" date="2021" name="Open Biol.">
        <title>Shared evolutionary footprints suggest mitochondrial oxidative damage underlies multiple complex I losses in fungi.</title>
        <authorList>
            <person name="Schikora-Tamarit M.A."/>
            <person name="Marcet-Houben M."/>
            <person name="Nosek J."/>
            <person name="Gabaldon T."/>
        </authorList>
    </citation>
    <scope>NUCLEOTIDE SEQUENCE</scope>
    <source>
        <strain evidence="14">CBS2887</strain>
    </source>
</reference>
<evidence type="ECO:0000256" key="2">
    <source>
        <dbReference type="ARBA" id="ARBA00010524"/>
    </source>
</evidence>
<feature type="domain" description="Phospholipid/glycerol acyltransferase" evidence="13">
    <location>
        <begin position="71"/>
        <end position="251"/>
    </location>
</feature>
<dbReference type="GO" id="GO:0035965">
    <property type="term" value="P:cardiolipin acyl-chain remodeling"/>
    <property type="evidence" value="ECO:0007669"/>
    <property type="project" value="TreeGrafter"/>
</dbReference>
<dbReference type="AlphaFoldDB" id="A0A9P8TRT8"/>
<dbReference type="InterPro" id="IPR000872">
    <property type="entry name" value="Tafazzin"/>
</dbReference>
<evidence type="ECO:0000259" key="13">
    <source>
        <dbReference type="SMART" id="SM00563"/>
    </source>
</evidence>
<dbReference type="EMBL" id="JAEUBG010000340">
    <property type="protein sequence ID" value="KAH3688475.1"/>
    <property type="molecule type" value="Genomic_DNA"/>
</dbReference>
<comment type="catalytic activity">
    <reaction evidence="11">
        <text>1'-[1,2-diacyl-sn-glycero-3-phospho],3'-[1-acyl-sn-glycero-3-phospho]-glycerol + a 1,2-diacyl-sn-glycero-3-phosphocholine = a cardiolipin + a 1-acyl-sn-glycero-3-phosphocholine</text>
        <dbReference type="Rhea" id="RHEA:33731"/>
        <dbReference type="ChEBI" id="CHEBI:57643"/>
        <dbReference type="ChEBI" id="CHEBI:58168"/>
        <dbReference type="ChEBI" id="CHEBI:62237"/>
        <dbReference type="ChEBI" id="CHEBI:64743"/>
    </reaction>
    <physiologicalReaction direction="left-to-right" evidence="11">
        <dbReference type="Rhea" id="RHEA:33732"/>
    </physiologicalReaction>
    <physiologicalReaction direction="right-to-left" evidence="11">
        <dbReference type="Rhea" id="RHEA:33733"/>
    </physiologicalReaction>
</comment>
<evidence type="ECO:0000256" key="9">
    <source>
        <dbReference type="ARBA" id="ARBA00023315"/>
    </source>
</evidence>
<dbReference type="PRINTS" id="PR00979">
    <property type="entry name" value="TAFAZZIN"/>
</dbReference>
<comment type="similarity">
    <text evidence="2 12">Belongs to the taffazin family.</text>
</comment>
<evidence type="ECO:0000256" key="6">
    <source>
        <dbReference type="ARBA" id="ARBA00023098"/>
    </source>
</evidence>
<accession>A0A9P8TRT8</accession>
<gene>
    <name evidence="14" type="ORF">WICPIJ_000538</name>
</gene>
<dbReference type="OrthoDB" id="193467at2759"/>
<dbReference type="GO" id="GO:0047184">
    <property type="term" value="F:1-acylglycerophosphocholine O-acyltransferase activity"/>
    <property type="evidence" value="ECO:0007669"/>
    <property type="project" value="TreeGrafter"/>
</dbReference>
<sequence length="410" mass="47364">MSLQGVLERGDEHLSEYPRTASWWNTASKLTCYAAIGYSKLVLSTAYNVEVKGLENLDLALARSQSENRGVVSIMNHMSMVDDPFLWGCLPWSYYRDVDHIRWCLGARNVCFKGTFLSYFFSLGKILPTDRFGRGPFQGSIEAAIRLLSPDDTLGLIYDGSESVKSKWLSYQRDDSAIEIPNLLAKKIQSEYINPVIRSKPSWVHIFPEGFVLQLQPPFNNSMRYFRWGVSRMVLEATRQPIIVPIFSHGFESIAPESEKKTFKERYLPANFGATVKVFIGEPVSDEIIQKYRAEWLALVEKFNRGAKDLNDKLMFDKKVQDLRSRLSSELRRHVLAIREATGEFAPEDVRFKDHQFWRKFTRSEGESHPDVKFVGLNWAIRRLQGLPPLVDEEETTTATEKTKKSWWRW</sequence>
<dbReference type="Proteomes" id="UP000774326">
    <property type="component" value="Unassembled WGS sequence"/>
</dbReference>
<keyword evidence="8" id="KW-0472">Membrane</keyword>
<keyword evidence="6" id="KW-0443">Lipid metabolism</keyword>
<organism evidence="14 15">
    <name type="scientific">Wickerhamomyces pijperi</name>
    <name type="common">Yeast</name>
    <name type="synonym">Pichia pijperi</name>
    <dbReference type="NCBI Taxonomy" id="599730"/>
    <lineage>
        <taxon>Eukaryota</taxon>
        <taxon>Fungi</taxon>
        <taxon>Dikarya</taxon>
        <taxon>Ascomycota</taxon>
        <taxon>Saccharomycotina</taxon>
        <taxon>Saccharomycetes</taxon>
        <taxon>Phaffomycetales</taxon>
        <taxon>Wickerhamomycetaceae</taxon>
        <taxon>Wickerhamomyces</taxon>
    </lineage>
</organism>
<keyword evidence="4" id="KW-1000">Mitochondrion outer membrane</keyword>
<dbReference type="GO" id="GO:0005741">
    <property type="term" value="C:mitochondrial outer membrane"/>
    <property type="evidence" value="ECO:0007669"/>
    <property type="project" value="UniProtKB-SubCell"/>
</dbReference>
<evidence type="ECO:0000256" key="8">
    <source>
        <dbReference type="ARBA" id="ARBA00023136"/>
    </source>
</evidence>
<dbReference type="GO" id="GO:0007007">
    <property type="term" value="P:inner mitochondrial membrane organization"/>
    <property type="evidence" value="ECO:0007669"/>
    <property type="project" value="TreeGrafter"/>
</dbReference>
<dbReference type="Pfam" id="PF01553">
    <property type="entry name" value="Acyltransferase"/>
    <property type="match status" value="1"/>
</dbReference>
<evidence type="ECO:0000256" key="10">
    <source>
        <dbReference type="ARBA" id="ARBA00024323"/>
    </source>
</evidence>
<evidence type="ECO:0000256" key="12">
    <source>
        <dbReference type="RuleBase" id="RU365062"/>
    </source>
</evidence>
<protein>
    <recommendedName>
        <fullName evidence="12">Tafazzin family protein</fullName>
    </recommendedName>
</protein>
<keyword evidence="3" id="KW-0808">Transferase</keyword>